<name>A0ABD1RVH8_9LAMI</name>
<comment type="caution">
    <text evidence="2">The sequence shown here is derived from an EMBL/GenBank/DDBJ whole genome shotgun (WGS) entry which is preliminary data.</text>
</comment>
<feature type="domain" description="F-box" evidence="1">
    <location>
        <begin position="33"/>
        <end position="80"/>
    </location>
</feature>
<dbReference type="InterPro" id="IPR036047">
    <property type="entry name" value="F-box-like_dom_sf"/>
</dbReference>
<accession>A0ABD1RVH8</accession>
<dbReference type="InterPro" id="IPR001810">
    <property type="entry name" value="F-box_dom"/>
</dbReference>
<reference evidence="3" key="1">
    <citation type="submission" date="2024-07" db="EMBL/GenBank/DDBJ databases">
        <title>Two chromosome-level genome assemblies of Korean endemic species Abeliophyllum distichum and Forsythia ovata (Oleaceae).</title>
        <authorList>
            <person name="Jang H."/>
        </authorList>
    </citation>
    <scope>NUCLEOTIDE SEQUENCE [LARGE SCALE GENOMIC DNA]</scope>
</reference>
<dbReference type="SUPFAM" id="SSF81383">
    <property type="entry name" value="F-box domain"/>
    <property type="match status" value="1"/>
</dbReference>
<dbReference type="PROSITE" id="PS50181">
    <property type="entry name" value="FBOX"/>
    <property type="match status" value="1"/>
</dbReference>
<dbReference type="Pfam" id="PF24750">
    <property type="entry name" value="b-prop_At3g26010-like"/>
    <property type="match status" value="1"/>
</dbReference>
<dbReference type="InterPro" id="IPR056592">
    <property type="entry name" value="Beta-prop_At3g26010-like"/>
</dbReference>
<evidence type="ECO:0000259" key="1">
    <source>
        <dbReference type="PROSITE" id="PS50181"/>
    </source>
</evidence>
<sequence length="425" mass="49033">MGNSSGKSILCVGSCNNEKRSSSQLLDSETENWSFFSNLTDELVTEILIRLPSESVIRCKAVCKWWRTLIHDGDYFFTRRHQFHDENPQVNPFTLLLQPLQRATRTRVNIISEHFLLHKLYGGCSVDTKFLPFQPMAYGPWEFQLETSCADLLLCSYSDRLSFKIIYYICNLLTKQWIALPPIPMDSVWAEVGFLCDSVGCLEYKYRIVRIVETNSLSNVHIFSSEEGQWSKSFIPLSEILNAAKFMKIRMIAYNRMLHMLSAHGVIVFDPFHKPPKVCRTIDLPVDLTFSLCTCLGECRGRLRLGVQFGVILDSETDHNKLNVWELEDYNNGKWCWAYKICIKNSVFQGLSIMNDRCWMIQILAFHPNNGNIVYLRIGMCIVEYNMQQKKIETSCPIDTCSNFSLLKPVTLTHQNWPTTLPSLP</sequence>
<dbReference type="InterPro" id="IPR055290">
    <property type="entry name" value="At3g26010-like"/>
</dbReference>
<dbReference type="SMART" id="SM00256">
    <property type="entry name" value="FBOX"/>
    <property type="match status" value="1"/>
</dbReference>
<dbReference type="AlphaFoldDB" id="A0ABD1RVH8"/>
<dbReference type="EMBL" id="JBFOLK010000008">
    <property type="protein sequence ID" value="KAL2491707.1"/>
    <property type="molecule type" value="Genomic_DNA"/>
</dbReference>
<evidence type="ECO:0000313" key="2">
    <source>
        <dbReference type="EMBL" id="KAL2491707.1"/>
    </source>
</evidence>
<evidence type="ECO:0000313" key="3">
    <source>
        <dbReference type="Proteomes" id="UP001604336"/>
    </source>
</evidence>
<organism evidence="2 3">
    <name type="scientific">Abeliophyllum distichum</name>
    <dbReference type="NCBI Taxonomy" id="126358"/>
    <lineage>
        <taxon>Eukaryota</taxon>
        <taxon>Viridiplantae</taxon>
        <taxon>Streptophyta</taxon>
        <taxon>Embryophyta</taxon>
        <taxon>Tracheophyta</taxon>
        <taxon>Spermatophyta</taxon>
        <taxon>Magnoliopsida</taxon>
        <taxon>eudicotyledons</taxon>
        <taxon>Gunneridae</taxon>
        <taxon>Pentapetalae</taxon>
        <taxon>asterids</taxon>
        <taxon>lamiids</taxon>
        <taxon>Lamiales</taxon>
        <taxon>Oleaceae</taxon>
        <taxon>Forsythieae</taxon>
        <taxon>Abeliophyllum</taxon>
    </lineage>
</organism>
<keyword evidence="3" id="KW-1185">Reference proteome</keyword>
<gene>
    <name evidence="2" type="ORF">Adt_27335</name>
</gene>
<proteinExistence type="predicted"/>
<dbReference type="PANTHER" id="PTHR35546:SF130">
    <property type="entry name" value="EXPRESSED PROTEIN"/>
    <property type="match status" value="1"/>
</dbReference>
<dbReference type="CDD" id="cd22157">
    <property type="entry name" value="F-box_AtFBW1-like"/>
    <property type="match status" value="1"/>
</dbReference>
<dbReference type="Pfam" id="PF12937">
    <property type="entry name" value="F-box-like"/>
    <property type="match status" value="1"/>
</dbReference>
<dbReference type="PANTHER" id="PTHR35546">
    <property type="entry name" value="F-BOX PROTEIN INTERACTION DOMAIN PROTEIN-RELATED"/>
    <property type="match status" value="1"/>
</dbReference>
<dbReference type="Proteomes" id="UP001604336">
    <property type="component" value="Unassembled WGS sequence"/>
</dbReference>
<dbReference type="Gene3D" id="1.20.1280.50">
    <property type="match status" value="1"/>
</dbReference>
<protein>
    <submittedName>
        <fullName evidence="2">F-box domain-containing protein</fullName>
    </submittedName>
</protein>